<reference evidence="1 2" key="1">
    <citation type="submission" date="2017-10" db="EMBL/GenBank/DDBJ databases">
        <title>Complete Genome Sequence of Mesoplasma entomophilum.</title>
        <authorList>
            <person name="Knight T.F."/>
            <person name="Citino T."/>
            <person name="Rubinstein R."/>
            <person name="Neuschaefer Z."/>
        </authorList>
    </citation>
    <scope>NUCLEOTIDE SEQUENCE [LARGE SCALE GENOMIC DNA]</scope>
    <source>
        <strain evidence="1 2">TAC</strain>
    </source>
</reference>
<protein>
    <submittedName>
        <fullName evidence="1">Uncharacterized protein</fullName>
    </submittedName>
</protein>
<sequence>MLRLSNNYKDVKNFLEYRISSKDYRGMHLFQHNRITTDKIKAIYDSYKKINKEFIEIPRGDEYNKKNKPNGFKLHEFPEYELFVKLINEAISQGSAMAIKKNLLVDLARLEVIDRFDQNKNKLNPYKKCVAHYFKINSDFFLKYDNSDISLEILLKKKIELSLSNLLKCIFDLISNPNLNYMTFDEFFLFVTWFDFDYKGKKIDNNYLVNLIIEYRKIAKSEKNILFEDLKKIGTPDKNVKKIYKKDYNNWKNEAQEIFSILKGFALFQFNNKLNSIEFNFKKIDRNQIKFARSMSTKENYFNEHNIKKQIGFELDHVIPFSLISNYNEYIEIDNWRNLVYIDANTHRIKTSLQNKYMFLSKKNEKLNMYAADGDNLELINGNNLLINDELIEGTIQYNKYLSKKYNI</sequence>
<dbReference type="AlphaFoldDB" id="A0A3S5XZJ0"/>
<evidence type="ECO:0000313" key="2">
    <source>
        <dbReference type="Proteomes" id="UP000232226"/>
    </source>
</evidence>
<dbReference type="KEGG" id="ment:CS528_01595"/>
<dbReference type="REBASE" id="223910">
    <property type="entry name" value="Men43706ORF1585P"/>
</dbReference>
<gene>
    <name evidence="1" type="ORF">CS528_01595</name>
</gene>
<name>A0A3S5XZJ0_9MOLU</name>
<organism evidence="1 2">
    <name type="scientific">Mesoplasma entomophilum</name>
    <dbReference type="NCBI Taxonomy" id="2149"/>
    <lineage>
        <taxon>Bacteria</taxon>
        <taxon>Bacillati</taxon>
        <taxon>Mycoplasmatota</taxon>
        <taxon>Mollicutes</taxon>
        <taxon>Entomoplasmatales</taxon>
        <taxon>Entomoplasmataceae</taxon>
        <taxon>Mesoplasma</taxon>
    </lineage>
</organism>
<keyword evidence="2" id="KW-1185">Reference proteome</keyword>
<dbReference type="RefSeq" id="WP_099651137.1">
    <property type="nucleotide sequence ID" value="NZ_CP024411.1"/>
</dbReference>
<dbReference type="Proteomes" id="UP000232226">
    <property type="component" value="Chromosome"/>
</dbReference>
<accession>A0A3S5XZJ0</accession>
<proteinExistence type="predicted"/>
<evidence type="ECO:0000313" key="1">
    <source>
        <dbReference type="EMBL" id="ATQ35456.1"/>
    </source>
</evidence>
<dbReference type="EMBL" id="CP024411">
    <property type="protein sequence ID" value="ATQ35456.1"/>
    <property type="molecule type" value="Genomic_DNA"/>
</dbReference>